<evidence type="ECO:0000256" key="3">
    <source>
        <dbReference type="ARBA" id="ARBA00023125"/>
    </source>
</evidence>
<dbReference type="GO" id="GO:0005829">
    <property type="term" value="C:cytosol"/>
    <property type="evidence" value="ECO:0007669"/>
    <property type="project" value="TreeGrafter"/>
</dbReference>
<dbReference type="EMBL" id="UOFI01000200">
    <property type="protein sequence ID" value="VAW70594.1"/>
    <property type="molecule type" value="Genomic_DNA"/>
</dbReference>
<keyword evidence="3" id="KW-0238">DNA-binding</keyword>
<dbReference type="PANTHER" id="PTHR33449:SF1">
    <property type="entry name" value="NUCLEOID-ASSOCIATED PROTEIN YBAB"/>
    <property type="match status" value="1"/>
</dbReference>
<dbReference type="InterPro" id="IPR004401">
    <property type="entry name" value="YbaB/EbfC"/>
</dbReference>
<accession>A0A3B0YNY9</accession>
<protein>
    <submittedName>
        <fullName evidence="5">Nucleoid-associated protein YaaK</fullName>
    </submittedName>
</protein>
<dbReference type="GO" id="GO:0003677">
    <property type="term" value="F:DNA binding"/>
    <property type="evidence" value="ECO:0007669"/>
    <property type="project" value="UniProtKB-KW"/>
</dbReference>
<reference evidence="5" key="1">
    <citation type="submission" date="2018-06" db="EMBL/GenBank/DDBJ databases">
        <authorList>
            <person name="Zhirakovskaya E."/>
        </authorList>
    </citation>
    <scope>NUCLEOTIDE SEQUENCE</scope>
</reference>
<evidence type="ECO:0000313" key="5">
    <source>
        <dbReference type="EMBL" id="VAW70594.1"/>
    </source>
</evidence>
<keyword evidence="2" id="KW-0963">Cytoplasm</keyword>
<evidence type="ECO:0000256" key="2">
    <source>
        <dbReference type="ARBA" id="ARBA00022490"/>
    </source>
</evidence>
<proteinExistence type="inferred from homology"/>
<dbReference type="InterPro" id="IPR036894">
    <property type="entry name" value="YbaB-like_sf"/>
</dbReference>
<keyword evidence="4" id="KW-0175">Coiled coil</keyword>
<dbReference type="Gene3D" id="3.30.1310.10">
    <property type="entry name" value="Nucleoid-associated protein YbaB-like domain"/>
    <property type="match status" value="1"/>
</dbReference>
<organism evidence="5">
    <name type="scientific">hydrothermal vent metagenome</name>
    <dbReference type="NCBI Taxonomy" id="652676"/>
    <lineage>
        <taxon>unclassified sequences</taxon>
        <taxon>metagenomes</taxon>
        <taxon>ecological metagenomes</taxon>
    </lineage>
</organism>
<evidence type="ECO:0000256" key="4">
    <source>
        <dbReference type="SAM" id="Coils"/>
    </source>
</evidence>
<evidence type="ECO:0000256" key="1">
    <source>
        <dbReference type="ARBA" id="ARBA00011738"/>
    </source>
</evidence>
<comment type="subunit">
    <text evidence="1">Homodimer.</text>
</comment>
<dbReference type="AlphaFoldDB" id="A0A3B0YNY9"/>
<name>A0A3B0YNY9_9ZZZZ</name>
<gene>
    <name evidence="5" type="ORF">MNBD_GAMMA09-651</name>
</gene>
<dbReference type="HAMAP" id="MF_00274">
    <property type="entry name" value="DNA_YbaB_EbfC"/>
    <property type="match status" value="1"/>
</dbReference>
<sequence>MVRQLLQNLKFKYRERIDMKGGIGNMMKQAQKMQADMQKAQEEIANMEVEGQSGGGMVKVVMNGRHEVRRVELDDSLMGDDKEMIEDLLAAAVNDAVRRIEQQSTDKMSGITSGMNLPGGLKFPF</sequence>
<dbReference type="Pfam" id="PF02575">
    <property type="entry name" value="YbaB_DNA_bd"/>
    <property type="match status" value="1"/>
</dbReference>
<dbReference type="SUPFAM" id="SSF82607">
    <property type="entry name" value="YbaB-like"/>
    <property type="match status" value="1"/>
</dbReference>
<dbReference type="NCBIfam" id="TIGR00103">
    <property type="entry name" value="DNA_YbaB_EbfC"/>
    <property type="match status" value="1"/>
</dbReference>
<feature type="coiled-coil region" evidence="4">
    <location>
        <begin position="23"/>
        <end position="50"/>
    </location>
</feature>
<dbReference type="FunFam" id="3.30.1310.10:FF:000001">
    <property type="entry name" value="Nucleoid-associated protein YbaB"/>
    <property type="match status" value="1"/>
</dbReference>
<dbReference type="PANTHER" id="PTHR33449">
    <property type="entry name" value="NUCLEOID-ASSOCIATED PROTEIN YBAB"/>
    <property type="match status" value="1"/>
</dbReference>